<dbReference type="Gene3D" id="2.40.110.10">
    <property type="entry name" value="Butyryl-CoA Dehydrogenase, subunit A, domain 2"/>
    <property type="match status" value="1"/>
</dbReference>
<evidence type="ECO:0000313" key="4">
    <source>
        <dbReference type="Proteomes" id="UP000058599"/>
    </source>
</evidence>
<reference evidence="3 4" key="1">
    <citation type="journal article" date="2016" name="BMC Genomics">
        <title>Genomic analysis of the nitrate-respiring Sphingopyxis granuli (formerly Sphingomonas macrogoltabida) strain TFA.</title>
        <authorList>
            <person name="Garcia-Romero I."/>
            <person name="Perez-Pulido A.J."/>
            <person name="Gonzalez-Flores Y.E."/>
            <person name="Reyes-Ramirez F."/>
            <person name="Santero E."/>
            <person name="Floriano B."/>
        </authorList>
    </citation>
    <scope>NUCLEOTIDE SEQUENCE [LARGE SCALE GENOMIC DNA]</scope>
    <source>
        <strain evidence="3 4">TFA</strain>
    </source>
</reference>
<accession>A0AA86L3L5</accession>
<evidence type="ECO:0000256" key="1">
    <source>
        <dbReference type="ARBA" id="ARBA00023002"/>
    </source>
</evidence>
<dbReference type="GO" id="GO:0050660">
    <property type="term" value="F:flavin adenine dinucleotide binding"/>
    <property type="evidence" value="ECO:0007669"/>
    <property type="project" value="InterPro"/>
</dbReference>
<organism evidence="3 4">
    <name type="scientific">Sphingopyxis granuli</name>
    <dbReference type="NCBI Taxonomy" id="267128"/>
    <lineage>
        <taxon>Bacteria</taxon>
        <taxon>Pseudomonadati</taxon>
        <taxon>Pseudomonadota</taxon>
        <taxon>Alphaproteobacteria</taxon>
        <taxon>Sphingomonadales</taxon>
        <taxon>Sphingomonadaceae</taxon>
        <taxon>Sphingopyxis</taxon>
    </lineage>
</organism>
<dbReference type="Proteomes" id="UP000058599">
    <property type="component" value="Chromosome"/>
</dbReference>
<evidence type="ECO:0000259" key="2">
    <source>
        <dbReference type="Pfam" id="PF08028"/>
    </source>
</evidence>
<dbReference type="PANTHER" id="PTHR48083:SF19">
    <property type="entry name" value="FLAVIN-DEPENDENT MONOOXYGENASE, OXYGENASE SUBUNIT HSAA"/>
    <property type="match status" value="1"/>
</dbReference>
<proteinExistence type="predicted"/>
<dbReference type="AlphaFoldDB" id="A0AA86L3L5"/>
<dbReference type="GO" id="GO:0036383">
    <property type="term" value="F:3-hydroxy-9,10-secoandrosta-1,3,5(10)-triene-9,17-dione monooxygenase activity"/>
    <property type="evidence" value="ECO:0007669"/>
    <property type="project" value="UniProtKB-EC"/>
</dbReference>
<keyword evidence="4" id="KW-1185">Reference proteome</keyword>
<keyword evidence="1 3" id="KW-0560">Oxidoreductase</keyword>
<name>A0AA86L3L5_9SPHN</name>
<dbReference type="EMBL" id="CP012199">
    <property type="protein sequence ID" value="AMG75279.1"/>
    <property type="molecule type" value="Genomic_DNA"/>
</dbReference>
<dbReference type="KEGG" id="sgi:SGRAN_2931"/>
<dbReference type="InterPro" id="IPR036250">
    <property type="entry name" value="AcylCo_DH-like_C"/>
</dbReference>
<dbReference type="RefSeq" id="WP_172709659.1">
    <property type="nucleotide sequence ID" value="NZ_CP012199.1"/>
</dbReference>
<dbReference type="Pfam" id="PF08028">
    <property type="entry name" value="Acyl-CoA_dh_2"/>
    <property type="match status" value="1"/>
</dbReference>
<protein>
    <submittedName>
        <fullName evidence="3">Acyl-CoA dehydrogenase</fullName>
        <ecNumber evidence="3">1.14.14.12</ecNumber>
    </submittedName>
</protein>
<dbReference type="Gene3D" id="1.20.140.10">
    <property type="entry name" value="Butyryl-CoA Dehydrogenase, subunit A, domain 3"/>
    <property type="match status" value="1"/>
</dbReference>
<dbReference type="GO" id="GO:0003995">
    <property type="term" value="F:acyl-CoA dehydrogenase activity"/>
    <property type="evidence" value="ECO:0007669"/>
    <property type="project" value="TreeGrafter"/>
</dbReference>
<dbReference type="Gene3D" id="1.10.540.10">
    <property type="entry name" value="Acyl-CoA dehydrogenase/oxidase, N-terminal domain"/>
    <property type="match status" value="1"/>
</dbReference>
<dbReference type="PANTHER" id="PTHR48083">
    <property type="entry name" value="MEDIUM-CHAIN SPECIFIC ACYL-COA DEHYDROGENASE, MITOCHONDRIAL-RELATED"/>
    <property type="match status" value="1"/>
</dbReference>
<dbReference type="GO" id="GO:0005737">
    <property type="term" value="C:cytoplasm"/>
    <property type="evidence" value="ECO:0007669"/>
    <property type="project" value="TreeGrafter"/>
</dbReference>
<dbReference type="InterPro" id="IPR050741">
    <property type="entry name" value="Acyl-CoA_dehydrogenase"/>
</dbReference>
<gene>
    <name evidence="3" type="ORF">SGRAN_2931</name>
</gene>
<feature type="domain" description="Acyl-CoA dehydrogenase C-terminal" evidence="2">
    <location>
        <begin position="251"/>
        <end position="377"/>
    </location>
</feature>
<dbReference type="InterPro" id="IPR037069">
    <property type="entry name" value="AcylCoA_DH/ox_N_sf"/>
</dbReference>
<dbReference type="InterPro" id="IPR046373">
    <property type="entry name" value="Acyl-CoA_Oxase/DH_mid-dom_sf"/>
</dbReference>
<dbReference type="InterPro" id="IPR013107">
    <property type="entry name" value="Acyl-CoA_DH_C"/>
</dbReference>
<sequence>MTAETLAREAPGAKAPTTTKEELVGRAKRLSALLAAEAREAEALRRPTDTVIRALEEAEIFKLMAPRVYGGLEFDLDTFFEVGLALSEGDASMAWVANFYIEHVWIFCLFPRAFQEELFASRSYALAPAMLSPTGQVTRVEGGYRLNGRWSWSTGIMHADWVLPAAIVTREDGKRVPMFFALPRSEVRVEDTWFVDGMQATGSNDVLIEDAFIPDGRMLSFPDMIEGNTPGASLHPNPLYRTPMLPTLGLAAAMPALGQARNSVRLFKERLLARKAEGGTRRVGTASYMRLARAEVQVEQIYLLLRHLVEDVMRLRNDATRVDRTRWATQLAHAVDQSKSVIAYVCEAAGASGHFQDSPLGRAARDVNTVGAHIVFDLDARLELHGAALLGEEIPGILV</sequence>
<evidence type="ECO:0000313" key="3">
    <source>
        <dbReference type="EMBL" id="AMG75279.1"/>
    </source>
</evidence>
<dbReference type="SUPFAM" id="SSF47203">
    <property type="entry name" value="Acyl-CoA dehydrogenase C-terminal domain-like"/>
    <property type="match status" value="1"/>
</dbReference>
<dbReference type="GO" id="GO:0033539">
    <property type="term" value="P:fatty acid beta-oxidation using acyl-CoA dehydrogenase"/>
    <property type="evidence" value="ECO:0007669"/>
    <property type="project" value="TreeGrafter"/>
</dbReference>
<dbReference type="EC" id="1.14.14.12" evidence="3"/>
<dbReference type="SUPFAM" id="SSF56645">
    <property type="entry name" value="Acyl-CoA dehydrogenase NM domain-like"/>
    <property type="match status" value="1"/>
</dbReference>
<dbReference type="InterPro" id="IPR009100">
    <property type="entry name" value="AcylCoA_DH/oxidase_NM_dom_sf"/>
</dbReference>
<dbReference type="PIRSF" id="PIRSF016578">
    <property type="entry name" value="HsaA"/>
    <property type="match status" value="1"/>
</dbReference>